<keyword evidence="2" id="KW-0732">Signal</keyword>
<dbReference type="SUPFAM" id="SSF48695">
    <property type="entry name" value="Multiheme cytochromes"/>
    <property type="match status" value="1"/>
</dbReference>
<name>A0A4R5PLB4_9HYPH</name>
<dbReference type="RefSeq" id="WP_133282446.1">
    <property type="nucleotide sequence ID" value="NZ_SMSI01000001.1"/>
</dbReference>
<feature type="signal peptide" evidence="2">
    <location>
        <begin position="1"/>
        <end position="20"/>
    </location>
</feature>
<evidence type="ECO:0000256" key="2">
    <source>
        <dbReference type="SAM" id="SignalP"/>
    </source>
</evidence>
<dbReference type="EMBL" id="SMSI01000001">
    <property type="protein sequence ID" value="TDH37608.1"/>
    <property type="molecule type" value="Genomic_DNA"/>
</dbReference>
<proteinExistence type="predicted"/>
<dbReference type="OrthoDB" id="656942at2"/>
<dbReference type="InterPro" id="IPR036280">
    <property type="entry name" value="Multihaem_cyt_sf"/>
</dbReference>
<evidence type="ECO:0008006" key="5">
    <source>
        <dbReference type="Google" id="ProtNLM"/>
    </source>
</evidence>
<accession>A0A4R5PLB4</accession>
<evidence type="ECO:0000256" key="1">
    <source>
        <dbReference type="SAM" id="MobiDB-lite"/>
    </source>
</evidence>
<dbReference type="Proteomes" id="UP000295131">
    <property type="component" value="Unassembled WGS sequence"/>
</dbReference>
<comment type="caution">
    <text evidence="3">The sequence shown here is derived from an EMBL/GenBank/DDBJ whole genome shotgun (WGS) entry which is preliminary data.</text>
</comment>
<feature type="region of interest" description="Disordered" evidence="1">
    <location>
        <begin position="21"/>
        <end position="45"/>
    </location>
</feature>
<protein>
    <recommendedName>
        <fullName evidence="5">Isoquinoline 1-oxidoreductase subunit</fullName>
    </recommendedName>
</protein>
<evidence type="ECO:0000313" key="3">
    <source>
        <dbReference type="EMBL" id="TDH37608.1"/>
    </source>
</evidence>
<organism evidence="3 4">
    <name type="scientific">Pseudohoeflea suaedae</name>
    <dbReference type="NCBI Taxonomy" id="877384"/>
    <lineage>
        <taxon>Bacteria</taxon>
        <taxon>Pseudomonadati</taxon>
        <taxon>Pseudomonadota</taxon>
        <taxon>Alphaproteobacteria</taxon>
        <taxon>Hyphomicrobiales</taxon>
        <taxon>Rhizobiaceae</taxon>
        <taxon>Pseudohoeflea</taxon>
    </lineage>
</organism>
<dbReference type="AlphaFoldDB" id="A0A4R5PLB4"/>
<sequence>MKSALLTSIALLTLSSFAAAQTDSPASGPPATEAPATQTVAPEPSVPVEEGLAAWDTVYAVASHPRCANCHVGPDNIPVWSGPSYGARQPHGMHVSGGESRIGAEFIQCQTCHMETQTGEPHAAPGAPEWHLAPVEQQWIDKSSAEICHQFKDPARNGGRSLEEMALHVRDDKLVAWGWKPGGNREPAPGSAEETYQAIETWAAAGAPCPDS</sequence>
<gene>
    <name evidence="3" type="ORF">E2A64_00210</name>
</gene>
<evidence type="ECO:0000313" key="4">
    <source>
        <dbReference type="Proteomes" id="UP000295131"/>
    </source>
</evidence>
<keyword evidence="4" id="KW-1185">Reference proteome</keyword>
<feature type="chain" id="PRO_5020498198" description="Isoquinoline 1-oxidoreductase subunit" evidence="2">
    <location>
        <begin position="21"/>
        <end position="212"/>
    </location>
</feature>
<reference evidence="3 4" key="1">
    <citation type="journal article" date="2013" name="Int. J. Syst. Evol. Microbiol.">
        <title>Hoeflea suaedae sp. nov., an endophytic bacterium isolated from the root of the halophyte Suaeda maritima.</title>
        <authorList>
            <person name="Chung E.J."/>
            <person name="Park J.A."/>
            <person name="Pramanik P."/>
            <person name="Bibi F."/>
            <person name="Jeon C.O."/>
            <person name="Chung Y.R."/>
        </authorList>
    </citation>
    <scope>NUCLEOTIDE SEQUENCE [LARGE SCALE GENOMIC DNA]</scope>
    <source>
        <strain evidence="3 4">YC6898</strain>
    </source>
</reference>